<dbReference type="OrthoDB" id="410307at2759"/>
<keyword evidence="1 4" id="KW-0479">Metal-binding</keyword>
<feature type="domain" description="C3H1-type" evidence="6">
    <location>
        <begin position="409"/>
        <end position="436"/>
    </location>
</feature>
<gene>
    <name evidence="7" type="ORF">Pmar_PMAR014930</name>
</gene>
<sequence length="466" mass="49878">MADPNVSTRDSSDIVVMSMGAAVGSSADTASTLAAGIAAQAKATLNGATVPRTAAPPGDPSGANDGSSLSEKDSLMPPAPSLVEDTTGQAEDLVDLLLKEILTRVPASARRFRPRPRKVSKGVYKFGLRDVSFLTRSGSLYVSHIDGIAAKPQYGETEVPAANFVASEYGVKDASDLDSLTNLFRPTSFGPQRQKLLPGSSTSVLQGGTTISSPSNIVGEGSSDHLVRRTIDWKSFGFLYRLIKLGMDANDPQWQTLWDRFSTNEGLRSPANPRKQKLETLQKFVEQSLVYAVRKDWAKELLYKKPGDPDPVIDDANIDESEIEPAPSQGPAVAVRRKDRHKKHRHHHHHHRSRSASHSRRRSKSSSPASVSRSRDGQPMDGGGGVTSPRGFPGYVPPTAPVPPGHGTFYKTRLCPLFQSGSCPRGQACSYAHGPQELRPNVAGGGRPSGGLIGGLHTGTVMPTAR</sequence>
<evidence type="ECO:0000256" key="2">
    <source>
        <dbReference type="ARBA" id="ARBA00022771"/>
    </source>
</evidence>
<dbReference type="Gene3D" id="4.10.1000.10">
    <property type="entry name" value="Zinc finger, CCCH-type"/>
    <property type="match status" value="1"/>
</dbReference>
<evidence type="ECO:0000313" key="8">
    <source>
        <dbReference type="Proteomes" id="UP000007800"/>
    </source>
</evidence>
<protein>
    <recommendedName>
        <fullName evidence="6">C3H1-type domain-containing protein</fullName>
    </recommendedName>
</protein>
<dbReference type="GO" id="GO:0008270">
    <property type="term" value="F:zinc ion binding"/>
    <property type="evidence" value="ECO:0007669"/>
    <property type="project" value="UniProtKB-KW"/>
</dbReference>
<accession>C5L5A8</accession>
<dbReference type="PROSITE" id="PS50103">
    <property type="entry name" value="ZF_C3H1"/>
    <property type="match status" value="1"/>
</dbReference>
<evidence type="ECO:0000313" key="7">
    <source>
        <dbReference type="EMBL" id="EER08167.1"/>
    </source>
</evidence>
<organism evidence="8">
    <name type="scientific">Perkinsus marinus (strain ATCC 50983 / TXsc)</name>
    <dbReference type="NCBI Taxonomy" id="423536"/>
    <lineage>
        <taxon>Eukaryota</taxon>
        <taxon>Sar</taxon>
        <taxon>Alveolata</taxon>
        <taxon>Perkinsozoa</taxon>
        <taxon>Perkinsea</taxon>
        <taxon>Perkinsida</taxon>
        <taxon>Perkinsidae</taxon>
        <taxon>Perkinsus</taxon>
    </lineage>
</organism>
<evidence type="ECO:0000259" key="6">
    <source>
        <dbReference type="PROSITE" id="PS50103"/>
    </source>
</evidence>
<keyword evidence="8" id="KW-1185">Reference proteome</keyword>
<reference evidence="7 8" key="1">
    <citation type="submission" date="2008-07" db="EMBL/GenBank/DDBJ databases">
        <authorList>
            <person name="El-Sayed N."/>
            <person name="Caler E."/>
            <person name="Inman J."/>
            <person name="Amedeo P."/>
            <person name="Hass B."/>
            <person name="Wortman J."/>
        </authorList>
    </citation>
    <scope>NUCLEOTIDE SEQUENCE [LARGE SCALE GENOMIC DNA]</scope>
    <source>
        <strain evidence="8">ATCC 50983 / TXsc</strain>
    </source>
</reference>
<feature type="region of interest" description="Disordered" evidence="5">
    <location>
        <begin position="304"/>
        <end position="400"/>
    </location>
</feature>
<dbReference type="RefSeq" id="XP_002776351.1">
    <property type="nucleotide sequence ID" value="XM_002776305.1"/>
</dbReference>
<feature type="compositionally biased region" description="Acidic residues" evidence="5">
    <location>
        <begin position="311"/>
        <end position="323"/>
    </location>
</feature>
<feature type="compositionally biased region" description="Polar residues" evidence="5">
    <location>
        <begin position="199"/>
        <end position="216"/>
    </location>
</feature>
<feature type="region of interest" description="Disordered" evidence="5">
    <location>
        <begin position="47"/>
        <end position="86"/>
    </location>
</feature>
<keyword evidence="2 4" id="KW-0863">Zinc-finger</keyword>
<keyword evidence="3 4" id="KW-0862">Zinc</keyword>
<evidence type="ECO:0000256" key="3">
    <source>
        <dbReference type="ARBA" id="ARBA00022833"/>
    </source>
</evidence>
<dbReference type="InParanoid" id="C5L5A8"/>
<dbReference type="InterPro" id="IPR000571">
    <property type="entry name" value="Znf_CCCH"/>
</dbReference>
<dbReference type="InterPro" id="IPR036855">
    <property type="entry name" value="Znf_CCCH_sf"/>
</dbReference>
<evidence type="ECO:0000256" key="1">
    <source>
        <dbReference type="ARBA" id="ARBA00022723"/>
    </source>
</evidence>
<evidence type="ECO:0000256" key="5">
    <source>
        <dbReference type="SAM" id="MobiDB-lite"/>
    </source>
</evidence>
<dbReference type="AlphaFoldDB" id="C5L5A8"/>
<feature type="region of interest" description="Disordered" evidence="5">
    <location>
        <begin position="195"/>
        <end position="216"/>
    </location>
</feature>
<feature type="non-terminal residue" evidence="7">
    <location>
        <position position="466"/>
    </location>
</feature>
<dbReference type="SMART" id="SM00356">
    <property type="entry name" value="ZnF_C3H1"/>
    <property type="match status" value="1"/>
</dbReference>
<dbReference type="SUPFAM" id="SSF90229">
    <property type="entry name" value="CCCH zinc finger"/>
    <property type="match status" value="1"/>
</dbReference>
<proteinExistence type="predicted"/>
<dbReference type="EMBL" id="GG679213">
    <property type="protein sequence ID" value="EER08167.1"/>
    <property type="molecule type" value="Genomic_DNA"/>
</dbReference>
<feature type="compositionally biased region" description="Basic residues" evidence="5">
    <location>
        <begin position="335"/>
        <end position="364"/>
    </location>
</feature>
<dbReference type="Proteomes" id="UP000007800">
    <property type="component" value="Unassembled WGS sequence"/>
</dbReference>
<evidence type="ECO:0000256" key="4">
    <source>
        <dbReference type="PROSITE-ProRule" id="PRU00723"/>
    </source>
</evidence>
<dbReference type="GeneID" id="9064329"/>
<dbReference type="Pfam" id="PF00642">
    <property type="entry name" value="zf-CCCH"/>
    <property type="match status" value="1"/>
</dbReference>
<feature type="zinc finger region" description="C3H1-type" evidence="4">
    <location>
        <begin position="409"/>
        <end position="436"/>
    </location>
</feature>
<name>C5L5A8_PERM5</name>